<evidence type="ECO:0000256" key="4">
    <source>
        <dbReference type="ARBA" id="ARBA00022989"/>
    </source>
</evidence>
<dbReference type="InterPro" id="IPR031152">
    <property type="entry name" value="PLXDC"/>
</dbReference>
<evidence type="ECO:0000256" key="3">
    <source>
        <dbReference type="ARBA" id="ARBA00022729"/>
    </source>
</evidence>
<evidence type="ECO:0000256" key="2">
    <source>
        <dbReference type="ARBA" id="ARBA00022692"/>
    </source>
</evidence>
<keyword evidence="3" id="KW-0732">Signal</keyword>
<dbReference type="EMBL" id="GEDC01003112">
    <property type="protein sequence ID" value="JAS34186.1"/>
    <property type="molecule type" value="Transcribed_RNA"/>
</dbReference>
<evidence type="ECO:0000256" key="7">
    <source>
        <dbReference type="SAM" id="MobiDB-lite"/>
    </source>
</evidence>
<evidence type="ECO:0000313" key="9">
    <source>
        <dbReference type="EMBL" id="JAS29828.1"/>
    </source>
</evidence>
<dbReference type="InterPro" id="IPR002165">
    <property type="entry name" value="Plexin_repeat"/>
</dbReference>
<evidence type="ECO:0000256" key="5">
    <source>
        <dbReference type="ARBA" id="ARBA00023136"/>
    </source>
</evidence>
<comment type="subcellular location">
    <subcellularLocation>
        <location evidence="1">Membrane</location>
        <topology evidence="1">Single-pass type I membrane protein</topology>
    </subcellularLocation>
</comment>
<dbReference type="PANTHER" id="PTHR13055:SF12">
    <property type="entry name" value="LD40707P"/>
    <property type="match status" value="1"/>
</dbReference>
<keyword evidence="6" id="KW-0325">Glycoprotein</keyword>
<accession>A0A1B6DVW1</accession>
<evidence type="ECO:0000256" key="1">
    <source>
        <dbReference type="ARBA" id="ARBA00004479"/>
    </source>
</evidence>
<evidence type="ECO:0000256" key="8">
    <source>
        <dbReference type="SAM" id="Phobius"/>
    </source>
</evidence>
<organism evidence="9">
    <name type="scientific">Clastoptera arizonana</name>
    <name type="common">Arizona spittle bug</name>
    <dbReference type="NCBI Taxonomy" id="38151"/>
    <lineage>
        <taxon>Eukaryota</taxon>
        <taxon>Metazoa</taxon>
        <taxon>Ecdysozoa</taxon>
        <taxon>Arthropoda</taxon>
        <taxon>Hexapoda</taxon>
        <taxon>Insecta</taxon>
        <taxon>Pterygota</taxon>
        <taxon>Neoptera</taxon>
        <taxon>Paraneoptera</taxon>
        <taxon>Hemiptera</taxon>
        <taxon>Auchenorrhyncha</taxon>
        <taxon>Cercopoidea</taxon>
        <taxon>Clastopteridae</taxon>
        <taxon>Clastoptera</taxon>
    </lineage>
</organism>
<reference evidence="9" key="1">
    <citation type="submission" date="2015-12" db="EMBL/GenBank/DDBJ databases">
        <title>De novo transcriptome assembly of four potential Pierce s Disease insect vectors from Arizona vineyards.</title>
        <authorList>
            <person name="Tassone E.E."/>
        </authorList>
    </citation>
    <scope>NUCLEOTIDE SEQUENCE</scope>
</reference>
<sequence length="549" mass="62615">MASYCKNLHFLNGFILIYIFIEGITAVLGNEYYHYNVDKIQTSVPTLTKLEILENEQRFRRYVNGPISKLSDSYDQGKTRFISQTNLLTNSNISPRLEEPVEQMKETKTTNITSQTPPSTDTNENRVHRISDPQTTANTNEKPPVVPSEPSIVAADFDSAISSTILPSIEDIDEKEMTKNLTTKEDNHLFYNSTFTVDSEVGQFYWVDMTKRRDVITNMMLSASYRRAATVKLNFSFPFYGHTVRNITIATGGFIYTGEYVHSWLAATQYIAPLMANFDTSLNNVSYIKYVDNGTAFTVQWEKVVLQDRPESGDFTFQATLHNNGDIVFVYQNIPIDIEKIHDVNHPVKVGLSDAYIIDRTIFFIRRKTIYEYHRVNFRKEEIKNWTVIYLKALPTCLSEKSCKSCLTANIGFECSWCPAVGRCSTGMDRMRQDWVHKECDKLETVHVNSCDVPDPKLSQQTSNERDTVKAGLQVISDNDEGHAEARMGTSSLLGALFVTVLICGVGIWTMYAYNNPHSSSGQILIKYRPTQWSWRRGETRYTAATIHM</sequence>
<feature type="compositionally biased region" description="Polar residues" evidence="7">
    <location>
        <begin position="109"/>
        <end position="122"/>
    </location>
</feature>
<feature type="transmembrane region" description="Helical" evidence="8">
    <location>
        <begin position="493"/>
        <end position="514"/>
    </location>
</feature>
<proteinExistence type="predicted"/>
<dbReference type="EMBL" id="GEDC01007470">
    <property type="protein sequence ID" value="JAS29828.1"/>
    <property type="molecule type" value="Transcribed_RNA"/>
</dbReference>
<evidence type="ECO:0008006" key="11">
    <source>
        <dbReference type="Google" id="ProtNLM"/>
    </source>
</evidence>
<name>A0A1B6DVW1_9HEMI</name>
<dbReference type="PANTHER" id="PTHR13055">
    <property type="entry name" value="TUMOR ENDOTHELIAL MARKER 7 RELATED"/>
    <property type="match status" value="1"/>
</dbReference>
<dbReference type="AlphaFoldDB" id="A0A1B6DVW1"/>
<gene>
    <name evidence="9" type="ORF">g.37452</name>
    <name evidence="10" type="ORF">g.37454</name>
</gene>
<keyword evidence="4 8" id="KW-1133">Transmembrane helix</keyword>
<keyword evidence="5 8" id="KW-0472">Membrane</keyword>
<dbReference type="Pfam" id="PF01437">
    <property type="entry name" value="PSI"/>
    <property type="match status" value="1"/>
</dbReference>
<feature type="region of interest" description="Disordered" evidence="7">
    <location>
        <begin position="105"/>
        <end position="126"/>
    </location>
</feature>
<dbReference type="GO" id="GO:0016020">
    <property type="term" value="C:membrane"/>
    <property type="evidence" value="ECO:0007669"/>
    <property type="project" value="UniProtKB-SubCell"/>
</dbReference>
<evidence type="ECO:0000313" key="10">
    <source>
        <dbReference type="EMBL" id="JAS34186.1"/>
    </source>
</evidence>
<evidence type="ECO:0000256" key="6">
    <source>
        <dbReference type="ARBA" id="ARBA00023180"/>
    </source>
</evidence>
<protein>
    <recommendedName>
        <fullName evidence="11">PSI domain-containing protein</fullName>
    </recommendedName>
</protein>
<keyword evidence="2 8" id="KW-0812">Transmembrane</keyword>